<dbReference type="PANTHER" id="PTHR31956">
    <property type="entry name" value="NON-SPECIFIC PHOSPHOLIPASE C4-RELATED"/>
    <property type="match status" value="1"/>
</dbReference>
<dbReference type="Proteomes" id="UP000321805">
    <property type="component" value="Chromosome"/>
</dbReference>
<evidence type="ECO:0000313" key="9">
    <source>
        <dbReference type="Proteomes" id="UP000321805"/>
    </source>
</evidence>
<keyword evidence="3" id="KW-0134">Cell wall</keyword>
<evidence type="ECO:0000256" key="6">
    <source>
        <dbReference type="ARBA" id="ARBA00048421"/>
    </source>
</evidence>
<dbReference type="OrthoDB" id="345880at2"/>
<dbReference type="PANTHER" id="PTHR31956:SF8">
    <property type="entry name" value="ACID PHOSPHATASE PHOA (AFU_ORTHOLOGUE AFUA_1G03570)"/>
    <property type="match status" value="1"/>
</dbReference>
<evidence type="ECO:0000256" key="1">
    <source>
        <dbReference type="ARBA" id="ARBA00009717"/>
    </source>
</evidence>
<evidence type="ECO:0000256" key="7">
    <source>
        <dbReference type="SAM" id="SignalP"/>
    </source>
</evidence>
<protein>
    <recommendedName>
        <fullName evidence="2">phospholipase C</fullName>
        <ecNumber evidence="2">3.1.4.3</ecNumber>
    </recommendedName>
</protein>
<evidence type="ECO:0000256" key="5">
    <source>
        <dbReference type="ARBA" id="ARBA00023026"/>
    </source>
</evidence>
<gene>
    <name evidence="8" type="ORF">FSW04_10545</name>
</gene>
<feature type="signal peptide" evidence="7">
    <location>
        <begin position="1"/>
        <end position="26"/>
    </location>
</feature>
<proteinExistence type="inferred from homology"/>
<dbReference type="EMBL" id="CP042430">
    <property type="protein sequence ID" value="QEC47963.1"/>
    <property type="molecule type" value="Genomic_DNA"/>
</dbReference>
<keyword evidence="3" id="KW-0964">Secreted</keyword>
<comment type="similarity">
    <text evidence="1">Belongs to the bacterial phospholipase C family.</text>
</comment>
<keyword evidence="5" id="KW-0843">Virulence</keyword>
<evidence type="ECO:0000256" key="3">
    <source>
        <dbReference type="ARBA" id="ARBA00022512"/>
    </source>
</evidence>
<dbReference type="EC" id="3.1.4.3" evidence="2"/>
<dbReference type="InterPro" id="IPR006311">
    <property type="entry name" value="TAT_signal"/>
</dbReference>
<dbReference type="Pfam" id="PF04185">
    <property type="entry name" value="Phosphoesterase"/>
    <property type="match status" value="1"/>
</dbReference>
<organism evidence="8 9">
    <name type="scientific">Baekduia soli</name>
    <dbReference type="NCBI Taxonomy" id="496014"/>
    <lineage>
        <taxon>Bacteria</taxon>
        <taxon>Bacillati</taxon>
        <taxon>Actinomycetota</taxon>
        <taxon>Thermoleophilia</taxon>
        <taxon>Solirubrobacterales</taxon>
        <taxon>Baekduiaceae</taxon>
        <taxon>Baekduia</taxon>
    </lineage>
</organism>
<dbReference type="InterPro" id="IPR017850">
    <property type="entry name" value="Alkaline_phosphatase_core_sf"/>
</dbReference>
<accession>A0A5B8U4H9</accession>
<dbReference type="Gene3D" id="3.40.720.10">
    <property type="entry name" value="Alkaline Phosphatase, subunit A"/>
    <property type="match status" value="1"/>
</dbReference>
<dbReference type="KEGG" id="bsol:FSW04_10545"/>
<evidence type="ECO:0000256" key="4">
    <source>
        <dbReference type="ARBA" id="ARBA00022801"/>
    </source>
</evidence>
<keyword evidence="9" id="KW-1185">Reference proteome</keyword>
<dbReference type="GO" id="GO:0034480">
    <property type="term" value="F:phosphatidylcholine phospholipase C activity"/>
    <property type="evidence" value="ECO:0007669"/>
    <property type="project" value="UniProtKB-EC"/>
</dbReference>
<dbReference type="RefSeq" id="WP_146919010.1">
    <property type="nucleotide sequence ID" value="NZ_CP042430.1"/>
</dbReference>
<keyword evidence="7" id="KW-0732">Signal</keyword>
<evidence type="ECO:0000256" key="2">
    <source>
        <dbReference type="ARBA" id="ARBA00012018"/>
    </source>
</evidence>
<keyword evidence="4" id="KW-0378">Hydrolase</keyword>
<sequence>MGLPIRRRALLAAALAAVIAAAVALATGCGSAGSASAGRGAPLKVAPGAVPASATSHVVVIVMENKEDKDVLGTADAPYVTALARRYAVATRSYGIRHPSLPNYLALTSGSTQGITSDCTDCRGLRGRNLVDQLEEHHISWKAYMEGLPSPCFTGASAGGGSYRIKHDPFMYYASVAGSPARCRKVVPYAQLGRDLRTGRLPAFSFITPNMCDDTHDCGVGVGDRFLAGLVPSVLRALGPHGFLVLTYDEGASDAGCCGAAKGGRIATVVAGPDVRRGFRDATPIDHYGVLGTIERALGLPALGGARDARSGRLTRVFVRAPHIP</sequence>
<evidence type="ECO:0000313" key="8">
    <source>
        <dbReference type="EMBL" id="QEC47963.1"/>
    </source>
</evidence>
<reference evidence="8 9" key="1">
    <citation type="journal article" date="2018" name="J. Microbiol.">
        <title>Baekduia soli gen. nov., sp. nov., a novel bacterium isolated from the soil of Baekdu Mountain and proposal of a novel family name, Baekduiaceae fam. nov.</title>
        <authorList>
            <person name="An D.S."/>
            <person name="Siddiqi M.Z."/>
            <person name="Kim K.H."/>
            <person name="Yu H.S."/>
            <person name="Im W.T."/>
        </authorList>
    </citation>
    <scope>NUCLEOTIDE SEQUENCE [LARGE SCALE GENOMIC DNA]</scope>
    <source>
        <strain evidence="8 9">BR7-21</strain>
    </source>
</reference>
<dbReference type="PROSITE" id="PS51257">
    <property type="entry name" value="PROKAR_LIPOPROTEIN"/>
    <property type="match status" value="1"/>
</dbReference>
<dbReference type="AlphaFoldDB" id="A0A5B8U4H9"/>
<feature type="chain" id="PRO_5038841508" description="phospholipase C" evidence="7">
    <location>
        <begin position="27"/>
        <end position="325"/>
    </location>
</feature>
<dbReference type="InterPro" id="IPR007312">
    <property type="entry name" value="Phosphoesterase"/>
</dbReference>
<dbReference type="GO" id="GO:0009395">
    <property type="term" value="P:phospholipid catabolic process"/>
    <property type="evidence" value="ECO:0007669"/>
    <property type="project" value="TreeGrafter"/>
</dbReference>
<name>A0A5B8U4H9_9ACTN</name>
<comment type="catalytic activity">
    <reaction evidence="6">
        <text>a 1,2-diacyl-sn-glycero-3-phosphocholine + H2O = phosphocholine + a 1,2-diacyl-sn-glycerol + H(+)</text>
        <dbReference type="Rhea" id="RHEA:10604"/>
        <dbReference type="ChEBI" id="CHEBI:15377"/>
        <dbReference type="ChEBI" id="CHEBI:15378"/>
        <dbReference type="ChEBI" id="CHEBI:17815"/>
        <dbReference type="ChEBI" id="CHEBI:57643"/>
        <dbReference type="ChEBI" id="CHEBI:295975"/>
        <dbReference type="EC" id="3.1.4.3"/>
    </reaction>
    <physiologicalReaction direction="left-to-right" evidence="6">
        <dbReference type="Rhea" id="RHEA:10605"/>
    </physiologicalReaction>
</comment>
<dbReference type="PROSITE" id="PS51318">
    <property type="entry name" value="TAT"/>
    <property type="match status" value="1"/>
</dbReference>